<evidence type="ECO:0000313" key="14">
    <source>
        <dbReference type="Proteomes" id="UP000812966"/>
    </source>
</evidence>
<feature type="transmembrane region" description="Helical" evidence="8">
    <location>
        <begin position="438"/>
        <end position="471"/>
    </location>
</feature>
<feature type="domain" description="CSC1/OSCA1-like N-terminal transmembrane" evidence="11">
    <location>
        <begin position="15"/>
        <end position="165"/>
    </location>
</feature>
<accession>A0A8K0NPG1</accession>
<dbReference type="EMBL" id="JABELV010000087">
    <property type="protein sequence ID" value="KAG7531583.1"/>
    <property type="molecule type" value="Genomic_DNA"/>
</dbReference>
<keyword evidence="6 8" id="KW-0472">Membrane</keyword>
<dbReference type="InterPro" id="IPR022257">
    <property type="entry name" value="PHM7_ext"/>
</dbReference>
<evidence type="ECO:0000256" key="8">
    <source>
        <dbReference type="SAM" id="Phobius"/>
    </source>
</evidence>
<proteinExistence type="inferred from homology"/>
<comment type="subcellular location">
    <subcellularLocation>
        <location evidence="1">Membrane</location>
        <topology evidence="1">Multi-pass membrane protein</topology>
    </subcellularLocation>
</comment>
<feature type="transmembrane region" description="Helical" evidence="8">
    <location>
        <begin position="93"/>
        <end position="113"/>
    </location>
</feature>
<dbReference type="PANTHER" id="PTHR13018">
    <property type="entry name" value="PROBABLE MEMBRANE PROTEIN DUF221-RELATED"/>
    <property type="match status" value="1"/>
</dbReference>
<evidence type="ECO:0000259" key="12">
    <source>
        <dbReference type="Pfam" id="PF14703"/>
    </source>
</evidence>
<evidence type="ECO:0008006" key="15">
    <source>
        <dbReference type="Google" id="ProtNLM"/>
    </source>
</evidence>
<dbReference type="Pfam" id="PF12621">
    <property type="entry name" value="PHM7_ext"/>
    <property type="match status" value="1"/>
</dbReference>
<keyword evidence="5 8" id="KW-1133">Transmembrane helix</keyword>
<feature type="domain" description="10TM putative phosphate transporter extracellular tail" evidence="10">
    <location>
        <begin position="759"/>
        <end position="824"/>
    </location>
</feature>
<dbReference type="AlphaFoldDB" id="A0A8K0NPG1"/>
<feature type="transmembrane region" description="Helical" evidence="8">
    <location>
        <begin position="596"/>
        <end position="614"/>
    </location>
</feature>
<evidence type="ECO:0000313" key="13">
    <source>
        <dbReference type="EMBL" id="KAG7531583.1"/>
    </source>
</evidence>
<reference evidence="13" key="1">
    <citation type="submission" date="2020-04" db="EMBL/GenBank/DDBJ databases">
        <title>Analysis of mating type loci in Filobasidium floriforme.</title>
        <authorList>
            <person name="Nowrousian M."/>
        </authorList>
    </citation>
    <scope>NUCLEOTIDE SEQUENCE</scope>
    <source>
        <strain evidence="13">CBS 6242</strain>
    </source>
</reference>
<dbReference type="Proteomes" id="UP000812966">
    <property type="component" value="Unassembled WGS sequence"/>
</dbReference>
<dbReference type="Pfam" id="PF02714">
    <property type="entry name" value="RSN1_7TM"/>
    <property type="match status" value="1"/>
</dbReference>
<evidence type="ECO:0000256" key="1">
    <source>
        <dbReference type="ARBA" id="ARBA00004141"/>
    </source>
</evidence>
<evidence type="ECO:0000259" key="11">
    <source>
        <dbReference type="Pfam" id="PF13967"/>
    </source>
</evidence>
<evidence type="ECO:0000256" key="4">
    <source>
        <dbReference type="ARBA" id="ARBA00022692"/>
    </source>
</evidence>
<organism evidence="13 14">
    <name type="scientific">Filobasidium floriforme</name>
    <dbReference type="NCBI Taxonomy" id="5210"/>
    <lineage>
        <taxon>Eukaryota</taxon>
        <taxon>Fungi</taxon>
        <taxon>Dikarya</taxon>
        <taxon>Basidiomycota</taxon>
        <taxon>Agaricomycotina</taxon>
        <taxon>Tremellomycetes</taxon>
        <taxon>Filobasidiales</taxon>
        <taxon>Filobasidiaceae</taxon>
        <taxon>Filobasidium</taxon>
    </lineage>
</organism>
<name>A0A8K0NPG1_9TREE</name>
<evidence type="ECO:0000256" key="3">
    <source>
        <dbReference type="ARBA" id="ARBA00022448"/>
    </source>
</evidence>
<keyword evidence="4 8" id="KW-0812">Transmembrane</keyword>
<feature type="transmembrane region" description="Helical" evidence="8">
    <location>
        <begin position="527"/>
        <end position="547"/>
    </location>
</feature>
<feature type="transmembrane region" description="Helical" evidence="8">
    <location>
        <begin position="492"/>
        <end position="515"/>
    </location>
</feature>
<evidence type="ECO:0000259" key="10">
    <source>
        <dbReference type="Pfam" id="PF12621"/>
    </source>
</evidence>
<dbReference type="PANTHER" id="PTHR13018:SF143">
    <property type="entry name" value="CSC1_OSCA1-LIKE 7TM REGION DOMAIN-CONTAINING PROTEIN"/>
    <property type="match status" value="1"/>
</dbReference>
<comment type="caution">
    <text evidence="13">The sequence shown here is derived from an EMBL/GenBank/DDBJ whole genome shotgun (WGS) entry which is preliminary data.</text>
</comment>
<feature type="region of interest" description="Disordered" evidence="7">
    <location>
        <begin position="741"/>
        <end position="767"/>
    </location>
</feature>
<feature type="transmembrane region" description="Helical" evidence="8">
    <location>
        <begin position="657"/>
        <end position="678"/>
    </location>
</feature>
<dbReference type="InterPro" id="IPR045122">
    <property type="entry name" value="Csc1-like"/>
</dbReference>
<evidence type="ECO:0000259" key="9">
    <source>
        <dbReference type="Pfam" id="PF02714"/>
    </source>
</evidence>
<dbReference type="InterPro" id="IPR027815">
    <property type="entry name" value="CSC1/OSCA1-like_cyt"/>
</dbReference>
<dbReference type="Pfam" id="PF13967">
    <property type="entry name" value="RSN1_TM"/>
    <property type="match status" value="1"/>
</dbReference>
<protein>
    <recommendedName>
        <fullName evidence="15">DUF221-domain-containing protein</fullName>
    </recommendedName>
</protein>
<sequence>MSVANEDTKSATKAQFISALVVGAAVAGALGLVLLVLSKKYKRVYESRMMLATDGKRPPPLPTGFALVKAIIQTPDDLIIEQNGLDAYLFVRFIKVFGIWMLVPYFLLTWIILMPVTASKPNAGNVDLNIFSIGNVPDSRPNKRIAHLLVGLILIAWTCFLIYREFGHLIKVRQAWLSSHTHQRLARTRTVQLVNVPEDLMAGSALVNLASSFTGASERNPPKVWLARNTDELQDVFDDRNDECNRLEAGEAKLLSKITKNVKKNKTPEKPTKSSGGSPMDTERADAESVIDRYLTPKEKGKITWKQGLLGLIGRKMDRQQSPAFIREKNGELERLRSKLDSMELGNVAWLRFHTQNEAHVFARNVNKEKSRKNIQTGIEVVPEDIIWNNTSMNPHARQIGKIISWSITIGLIIIWGALSAFVGAVSNVDTLCTQASWLAWLCTIPGVVLGIIKGVLPAILYAILFAMVPIFLRFCLKKQGIVRNSDLELNLFSRYFAFELINGFLVVTVASGLMSAIPRIVDNPGMVTTLLATELPGASIFFLTLLLTRNLSGAGKTYSRVVAFVMQLLKPILGGKTPRKFWLSEHKMDSMKFGVVWPPIALIVVIVIVYSVIQPVITGVGLLVMALLWFAYKYVLGWCADQPDELETGGLYYPRALNTIFTGLYLEEICLAGLFFLSTGPDGSSRSKAGLAGGVLFVVAGICTIAFHIFCKRRFPMESILYTSSSLIGGTASTTKLALAPTAEEREDGDAGPEYGQTTGWHDNAFDHPATWKPQPIIWLAKDQFGVSDAEVARINGEEVEASNVYAELDTDAKLHVERSAPDEEHQHLI</sequence>
<evidence type="ECO:0000256" key="2">
    <source>
        <dbReference type="ARBA" id="ARBA00007779"/>
    </source>
</evidence>
<keyword evidence="3" id="KW-0813">Transport</keyword>
<comment type="similarity">
    <text evidence="2">Belongs to the CSC1 (TC 1.A.17) family.</text>
</comment>
<feature type="transmembrane region" description="Helical" evidence="8">
    <location>
        <begin position="145"/>
        <end position="163"/>
    </location>
</feature>
<feature type="region of interest" description="Disordered" evidence="7">
    <location>
        <begin position="260"/>
        <end position="286"/>
    </location>
</feature>
<dbReference type="GO" id="GO:0005886">
    <property type="term" value="C:plasma membrane"/>
    <property type="evidence" value="ECO:0007669"/>
    <property type="project" value="TreeGrafter"/>
</dbReference>
<dbReference type="GO" id="GO:0005227">
    <property type="term" value="F:calcium-activated cation channel activity"/>
    <property type="evidence" value="ECO:0007669"/>
    <property type="project" value="InterPro"/>
</dbReference>
<dbReference type="InterPro" id="IPR003864">
    <property type="entry name" value="CSC1/OSCA1-like_7TM"/>
</dbReference>
<evidence type="ECO:0000256" key="5">
    <source>
        <dbReference type="ARBA" id="ARBA00022989"/>
    </source>
</evidence>
<feature type="domain" description="CSC1/OSCA1-like 7TM region" evidence="9">
    <location>
        <begin position="402"/>
        <end position="676"/>
    </location>
</feature>
<gene>
    <name evidence="13" type="ORF">FFLO_04242</name>
</gene>
<feature type="transmembrane region" description="Helical" evidence="8">
    <location>
        <begin position="403"/>
        <end position="426"/>
    </location>
</feature>
<keyword evidence="14" id="KW-1185">Reference proteome</keyword>
<evidence type="ECO:0000256" key="7">
    <source>
        <dbReference type="SAM" id="MobiDB-lite"/>
    </source>
</evidence>
<feature type="transmembrane region" description="Helical" evidence="8">
    <location>
        <begin position="16"/>
        <end position="37"/>
    </location>
</feature>
<evidence type="ECO:0000256" key="6">
    <source>
        <dbReference type="ARBA" id="ARBA00023136"/>
    </source>
</evidence>
<feature type="domain" description="CSC1/OSCA1-like cytosolic" evidence="12">
    <location>
        <begin position="189"/>
        <end position="390"/>
    </location>
</feature>
<feature type="transmembrane region" description="Helical" evidence="8">
    <location>
        <begin position="690"/>
        <end position="711"/>
    </location>
</feature>
<dbReference type="Pfam" id="PF14703">
    <property type="entry name" value="PHM7_cyt"/>
    <property type="match status" value="1"/>
</dbReference>
<feature type="transmembrane region" description="Helical" evidence="8">
    <location>
        <begin position="621"/>
        <end position="637"/>
    </location>
</feature>
<dbReference type="InterPro" id="IPR032880">
    <property type="entry name" value="CSC1/OSCA1-like_N"/>
</dbReference>